<evidence type="ECO:0000313" key="1">
    <source>
        <dbReference type="EMBL" id="GAA0733667.1"/>
    </source>
</evidence>
<dbReference type="Gene3D" id="1.20.1440.60">
    <property type="entry name" value="23S rRNA-intervening sequence"/>
    <property type="match status" value="1"/>
</dbReference>
<dbReference type="NCBIfam" id="TIGR02436">
    <property type="entry name" value="four helix bundle protein"/>
    <property type="match status" value="1"/>
</dbReference>
<dbReference type="Pfam" id="PF05635">
    <property type="entry name" value="23S_rRNA_IVP"/>
    <property type="match status" value="1"/>
</dbReference>
<proteinExistence type="predicted"/>
<protein>
    <recommendedName>
        <fullName evidence="3">Four helix bundle protein</fullName>
    </recommendedName>
</protein>
<dbReference type="Proteomes" id="UP001501758">
    <property type="component" value="Unassembled WGS sequence"/>
</dbReference>
<keyword evidence="2" id="KW-1185">Reference proteome</keyword>
<accession>A0ABN1JAE2</accession>
<dbReference type="InterPro" id="IPR012657">
    <property type="entry name" value="23S_rRNA-intervening_sequence"/>
</dbReference>
<dbReference type="InterPro" id="IPR036583">
    <property type="entry name" value="23S_rRNA_IVS_sf"/>
</dbReference>
<comment type="caution">
    <text evidence="1">The sequence shown here is derived from an EMBL/GenBank/DDBJ whole genome shotgun (WGS) entry which is preliminary data.</text>
</comment>
<gene>
    <name evidence="1" type="ORF">GCM10009430_48030</name>
</gene>
<dbReference type="PANTHER" id="PTHR38471:SF2">
    <property type="entry name" value="FOUR HELIX BUNDLE PROTEIN"/>
    <property type="match status" value="1"/>
</dbReference>
<evidence type="ECO:0000313" key="2">
    <source>
        <dbReference type="Proteomes" id="UP001501758"/>
    </source>
</evidence>
<sequence length="129" mass="14775">MKSIYHFKFEDLIIYNKAIDFGESVNEQVQSFPKEEANRLASQFTIAADAIALHIAEGSASSNDQFNNYLQIAWDRAHECIVCSTKARLRGFITEEQDELNRGDITELTKMITSFKRHLKLKQLESSSK</sequence>
<dbReference type="RefSeq" id="WP_343914798.1">
    <property type="nucleotide sequence ID" value="NZ_BAAAGE010000008.1"/>
</dbReference>
<dbReference type="PANTHER" id="PTHR38471">
    <property type="entry name" value="FOUR HELIX BUNDLE PROTEIN"/>
    <property type="match status" value="1"/>
</dbReference>
<evidence type="ECO:0008006" key="3">
    <source>
        <dbReference type="Google" id="ProtNLM"/>
    </source>
</evidence>
<dbReference type="EMBL" id="BAAAGE010000008">
    <property type="protein sequence ID" value="GAA0733667.1"/>
    <property type="molecule type" value="Genomic_DNA"/>
</dbReference>
<reference evidence="1 2" key="1">
    <citation type="journal article" date="2019" name="Int. J. Syst. Evol. Microbiol.">
        <title>The Global Catalogue of Microorganisms (GCM) 10K type strain sequencing project: providing services to taxonomists for standard genome sequencing and annotation.</title>
        <authorList>
            <consortium name="The Broad Institute Genomics Platform"/>
            <consortium name="The Broad Institute Genome Sequencing Center for Infectious Disease"/>
            <person name="Wu L."/>
            <person name="Ma J."/>
        </authorList>
    </citation>
    <scope>NUCLEOTIDE SEQUENCE [LARGE SCALE GENOMIC DNA]</scope>
    <source>
        <strain evidence="1 2">JCM 15974</strain>
    </source>
</reference>
<dbReference type="SUPFAM" id="SSF158446">
    <property type="entry name" value="IVS-encoded protein-like"/>
    <property type="match status" value="1"/>
</dbReference>
<name>A0ABN1JAE2_9FLAO</name>
<organism evidence="1 2">
    <name type="scientific">Aquimarina litoralis</name>
    <dbReference type="NCBI Taxonomy" id="584605"/>
    <lineage>
        <taxon>Bacteria</taxon>
        <taxon>Pseudomonadati</taxon>
        <taxon>Bacteroidota</taxon>
        <taxon>Flavobacteriia</taxon>
        <taxon>Flavobacteriales</taxon>
        <taxon>Flavobacteriaceae</taxon>
        <taxon>Aquimarina</taxon>
    </lineage>
</organism>